<dbReference type="Gene3D" id="1.10.10.60">
    <property type="entry name" value="Homeodomain-like"/>
    <property type="match status" value="1"/>
</dbReference>
<reference evidence="2 3" key="1">
    <citation type="submission" date="2024-06" db="EMBL/GenBank/DDBJ databases">
        <title>Genomic Encyclopedia of Type Strains, Phase IV (KMG-IV): sequencing the most valuable type-strain genomes for metagenomic binning, comparative biology and taxonomic classification.</title>
        <authorList>
            <person name="Goeker M."/>
        </authorList>
    </citation>
    <scope>NUCLEOTIDE SEQUENCE [LARGE SCALE GENOMIC DNA]</scope>
    <source>
        <strain evidence="2 3">DSM 28102</strain>
    </source>
</reference>
<dbReference type="SUPFAM" id="SSF46689">
    <property type="entry name" value="Homeodomain-like"/>
    <property type="match status" value="1"/>
</dbReference>
<accession>A0ABV2ICR7</accession>
<dbReference type="Proteomes" id="UP001549164">
    <property type="component" value="Unassembled WGS sequence"/>
</dbReference>
<comment type="caution">
    <text evidence="2">The sequence shown here is derived from an EMBL/GenBank/DDBJ whole genome shotgun (WGS) entry which is preliminary data.</text>
</comment>
<evidence type="ECO:0000313" key="3">
    <source>
        <dbReference type="Proteomes" id="UP001549164"/>
    </source>
</evidence>
<keyword evidence="3" id="KW-1185">Reference proteome</keyword>
<organism evidence="2 3">
    <name type="scientific">Martelella mangrovi</name>
    <dbReference type="NCBI Taxonomy" id="1397477"/>
    <lineage>
        <taxon>Bacteria</taxon>
        <taxon>Pseudomonadati</taxon>
        <taxon>Pseudomonadota</taxon>
        <taxon>Alphaproteobacteria</taxon>
        <taxon>Hyphomicrobiales</taxon>
        <taxon>Aurantimonadaceae</taxon>
        <taxon>Martelella</taxon>
    </lineage>
</organism>
<dbReference type="Pfam" id="PF01527">
    <property type="entry name" value="HTH_Tnp_1"/>
    <property type="match status" value="1"/>
</dbReference>
<sequence>MKDEKKTLGGRGRHAGVTPEFRAEAVRLVETSGRSIAAIAEDLGIGKSTLTRWLTQHREADLLSGPHSDVSKELARLRKENEILRQERDLLKKLPPSSHGRPRNDVSGRRCGEG</sequence>
<evidence type="ECO:0000256" key="1">
    <source>
        <dbReference type="SAM" id="MobiDB-lite"/>
    </source>
</evidence>
<dbReference type="InterPro" id="IPR002514">
    <property type="entry name" value="Transposase_8"/>
</dbReference>
<gene>
    <name evidence="2" type="ORF">ABID12_002661</name>
</gene>
<feature type="region of interest" description="Disordered" evidence="1">
    <location>
        <begin position="87"/>
        <end position="114"/>
    </location>
</feature>
<protein>
    <submittedName>
        <fullName evidence="2">Transposase</fullName>
    </submittedName>
</protein>
<proteinExistence type="predicted"/>
<feature type="compositionally biased region" description="Basic and acidic residues" evidence="1">
    <location>
        <begin position="102"/>
        <end position="114"/>
    </location>
</feature>
<dbReference type="EMBL" id="JBEPLY010000009">
    <property type="protein sequence ID" value="MET3600710.1"/>
    <property type="molecule type" value="Genomic_DNA"/>
</dbReference>
<dbReference type="InterPro" id="IPR009057">
    <property type="entry name" value="Homeodomain-like_sf"/>
</dbReference>
<name>A0ABV2ICR7_9HYPH</name>
<evidence type="ECO:0000313" key="2">
    <source>
        <dbReference type="EMBL" id="MET3600710.1"/>
    </source>
</evidence>